<protein>
    <submittedName>
        <fullName evidence="1">Uncharacterized protein</fullName>
    </submittedName>
</protein>
<proteinExistence type="predicted"/>
<reference evidence="1 2" key="1">
    <citation type="submission" date="2020-02" db="EMBL/GenBank/DDBJ databases">
        <authorList>
            <person name="Criscuolo A."/>
        </authorList>
    </citation>
    <scope>NUCLEOTIDE SEQUENCE [LARGE SCALE GENOMIC DNA]</scope>
    <source>
        <strain evidence="1">CECT7796</strain>
    </source>
</reference>
<evidence type="ECO:0000313" key="1">
    <source>
        <dbReference type="EMBL" id="CAA9200981.1"/>
    </source>
</evidence>
<accession>A0ABM8KM57</accession>
<name>A0ABM8KM57_9FLAO</name>
<sequence>MLIAQSIKFHLMKSKISKTISKRFVVFEENIKNYLDMLCLTKVGIWEIDRNLISVAGL</sequence>
<dbReference type="Proteomes" id="UP000474567">
    <property type="component" value="Unassembled WGS sequence"/>
</dbReference>
<evidence type="ECO:0000313" key="2">
    <source>
        <dbReference type="Proteomes" id="UP000474567"/>
    </source>
</evidence>
<dbReference type="EMBL" id="CADCST010000108">
    <property type="protein sequence ID" value="CAA9200981.1"/>
    <property type="molecule type" value="Genomic_DNA"/>
</dbReference>
<comment type="caution">
    <text evidence="1">The sequence shown here is derived from an EMBL/GenBank/DDBJ whole genome shotgun (WGS) entry which is preliminary data.</text>
</comment>
<organism evidence="1 2">
    <name type="scientific">Flavobacterium collinsii</name>
    <dbReference type="NCBI Taxonomy" id="1114861"/>
    <lineage>
        <taxon>Bacteria</taxon>
        <taxon>Pseudomonadati</taxon>
        <taxon>Bacteroidota</taxon>
        <taxon>Flavobacteriia</taxon>
        <taxon>Flavobacteriales</taxon>
        <taxon>Flavobacteriaceae</taxon>
        <taxon>Flavobacterium</taxon>
    </lineage>
</organism>
<gene>
    <name evidence="1" type="ORF">FLACOL7796_03547</name>
</gene>
<keyword evidence="2" id="KW-1185">Reference proteome</keyword>